<dbReference type="AlphaFoldDB" id="A0A443J227"/>
<evidence type="ECO:0000313" key="6">
    <source>
        <dbReference type="Proteomes" id="UP000285710"/>
    </source>
</evidence>
<evidence type="ECO:0000313" key="5">
    <source>
        <dbReference type="EMBL" id="RWR14386.1"/>
    </source>
</evidence>
<feature type="domain" description="Glycosyl transferase family 4" evidence="4">
    <location>
        <begin position="24"/>
        <end position="190"/>
    </location>
</feature>
<dbReference type="PANTHER" id="PTHR12526:SF510">
    <property type="entry name" value="D-INOSITOL 3-PHOSPHATE GLYCOSYLTRANSFERASE"/>
    <property type="match status" value="1"/>
</dbReference>
<sequence length="405" mass="44320">MKVLFVHQNFPGQFLHLAPALAARGHDVRALTAETNRRPSPVPVLKYRWSGEPAAQGLGARYAQSAERGWRAARAAQQMRTEQGYVPDVVFGHPGWGETLFLREVWPEARHLVYAEWMYQGAGLDSGFDPEFARPALAGRVSTVARAAHLVQAMIGADAALSPTRFQADTFPAELRSKITLCHDGIDTARVHPDPAARYTLPDGSRTFRAGDEVLTYVSRSLEPYRGIHTFLRALPEVLAARPGAHVLIVGQEGQSYGPAPATGSWKDRFLAELDGRLDLSRVHFTGRVNYADFISILQLGRVHAYLTYPFVLSWSLLEAMAAGAMVVASDTGPLREVIEDGVTGRLVDFFDIPGWSRALIAALADPAAHAPLRAAARARVVADYDLNTVCLPRLIDFVESGPPR</sequence>
<keyword evidence="1" id="KW-0328">Glycosyltransferase</keyword>
<comment type="caution">
    <text evidence="5">The sequence shown here is derived from an EMBL/GenBank/DDBJ whole genome shotgun (WGS) entry which is preliminary data.</text>
</comment>
<keyword evidence="2 5" id="KW-0808">Transferase</keyword>
<keyword evidence="6" id="KW-1185">Reference proteome</keyword>
<dbReference type="Pfam" id="PF00534">
    <property type="entry name" value="Glycos_transf_1"/>
    <property type="match status" value="1"/>
</dbReference>
<evidence type="ECO:0000256" key="1">
    <source>
        <dbReference type="ARBA" id="ARBA00022676"/>
    </source>
</evidence>
<organism evidence="5 6">
    <name type="scientific">Paenirhodobacter populi</name>
    <dbReference type="NCBI Taxonomy" id="2306993"/>
    <lineage>
        <taxon>Bacteria</taxon>
        <taxon>Pseudomonadati</taxon>
        <taxon>Pseudomonadota</taxon>
        <taxon>Alphaproteobacteria</taxon>
        <taxon>Rhodobacterales</taxon>
        <taxon>Rhodobacter group</taxon>
        <taxon>Paenirhodobacter</taxon>
    </lineage>
</organism>
<dbReference type="Pfam" id="PF12000">
    <property type="entry name" value="Glyco_trans_4_3"/>
    <property type="match status" value="1"/>
</dbReference>
<evidence type="ECO:0000259" key="3">
    <source>
        <dbReference type="Pfam" id="PF00534"/>
    </source>
</evidence>
<reference evidence="5 6" key="1">
    <citation type="submission" date="2019-01" db="EMBL/GenBank/DDBJ databases">
        <title>Sinorhodobacter populi sp. nov. isolated from the symptomatic bark tissue of Populus euramericana canker.</title>
        <authorList>
            <person name="Xu G."/>
        </authorList>
    </citation>
    <scope>NUCLEOTIDE SEQUENCE [LARGE SCALE GENOMIC DNA]</scope>
    <source>
        <strain evidence="5 6">2D-5</strain>
    </source>
</reference>
<dbReference type="InterPro" id="IPR022623">
    <property type="entry name" value="Glyco_trans_4"/>
</dbReference>
<dbReference type="InterPro" id="IPR001296">
    <property type="entry name" value="Glyco_trans_1"/>
</dbReference>
<dbReference type="Proteomes" id="UP000285710">
    <property type="component" value="Unassembled WGS sequence"/>
</dbReference>
<name>A0A443J227_9RHOB</name>
<dbReference type="EMBL" id="SAUW01000003">
    <property type="protein sequence ID" value="RWR14386.1"/>
    <property type="molecule type" value="Genomic_DNA"/>
</dbReference>
<dbReference type="SUPFAM" id="SSF53756">
    <property type="entry name" value="UDP-Glycosyltransferase/glycogen phosphorylase"/>
    <property type="match status" value="1"/>
</dbReference>
<accession>A0A443J227</accession>
<dbReference type="Gene3D" id="3.40.50.2000">
    <property type="entry name" value="Glycogen Phosphorylase B"/>
    <property type="match status" value="2"/>
</dbReference>
<feature type="domain" description="Glycosyl transferase family 1" evidence="3">
    <location>
        <begin position="211"/>
        <end position="379"/>
    </location>
</feature>
<protein>
    <submittedName>
        <fullName evidence="5">Glycosyltransferase</fullName>
    </submittedName>
</protein>
<dbReference type="GO" id="GO:0016757">
    <property type="term" value="F:glycosyltransferase activity"/>
    <property type="evidence" value="ECO:0007669"/>
    <property type="project" value="UniProtKB-KW"/>
</dbReference>
<proteinExistence type="predicted"/>
<reference evidence="5 6" key="2">
    <citation type="submission" date="2019-01" db="EMBL/GenBank/DDBJ databases">
        <authorList>
            <person name="Li Y."/>
        </authorList>
    </citation>
    <scope>NUCLEOTIDE SEQUENCE [LARGE SCALE GENOMIC DNA]</scope>
    <source>
        <strain evidence="5 6">2D-5</strain>
    </source>
</reference>
<dbReference type="RefSeq" id="WP_128268921.1">
    <property type="nucleotide sequence ID" value="NZ_SAUW01000003.1"/>
</dbReference>
<evidence type="ECO:0000259" key="4">
    <source>
        <dbReference type="Pfam" id="PF12000"/>
    </source>
</evidence>
<gene>
    <name evidence="5" type="ORF">D2T33_04035</name>
</gene>
<evidence type="ECO:0000256" key="2">
    <source>
        <dbReference type="ARBA" id="ARBA00022679"/>
    </source>
</evidence>
<dbReference type="PANTHER" id="PTHR12526">
    <property type="entry name" value="GLYCOSYLTRANSFERASE"/>
    <property type="match status" value="1"/>
</dbReference>